<name>A0A411HGN3_9GAMM</name>
<dbReference type="PANTHER" id="PTHR11735:SF11">
    <property type="entry name" value="TRNA THREONYLCARBAMOYLADENOSINE BIOSYNTHESIS PROTEIN TSAB"/>
    <property type="match status" value="1"/>
</dbReference>
<dbReference type="FunFam" id="3.30.420.40:FF:000097">
    <property type="entry name" value="tRNA threonylcarbamoyladenosine biosynthesis protein TsaB"/>
    <property type="match status" value="1"/>
</dbReference>
<dbReference type="Gene3D" id="3.30.420.40">
    <property type="match status" value="2"/>
</dbReference>
<evidence type="ECO:0000256" key="2">
    <source>
        <dbReference type="ARBA" id="ARBA00010493"/>
    </source>
</evidence>
<dbReference type="SUPFAM" id="SSF53067">
    <property type="entry name" value="Actin-like ATPase domain"/>
    <property type="match status" value="2"/>
</dbReference>
<dbReference type="CDD" id="cd24032">
    <property type="entry name" value="ASKHA_NBD_TsaB"/>
    <property type="match status" value="1"/>
</dbReference>
<dbReference type="AlphaFoldDB" id="A0A411HGN3"/>
<evidence type="ECO:0000256" key="5">
    <source>
        <dbReference type="ARBA" id="ARBA00022694"/>
    </source>
</evidence>
<dbReference type="InterPro" id="IPR043129">
    <property type="entry name" value="ATPase_NBD"/>
</dbReference>
<organism evidence="8 9">
    <name type="scientific">Pseudolysobacter antarcticus</name>
    <dbReference type="NCBI Taxonomy" id="2511995"/>
    <lineage>
        <taxon>Bacteria</taxon>
        <taxon>Pseudomonadati</taxon>
        <taxon>Pseudomonadota</taxon>
        <taxon>Gammaproteobacteria</taxon>
        <taxon>Lysobacterales</taxon>
        <taxon>Rhodanobacteraceae</taxon>
        <taxon>Pseudolysobacter</taxon>
    </lineage>
</organism>
<evidence type="ECO:0000313" key="8">
    <source>
        <dbReference type="EMBL" id="QBB69631.1"/>
    </source>
</evidence>
<feature type="domain" description="Gcp-like" evidence="7">
    <location>
        <begin position="28"/>
        <end position="147"/>
    </location>
</feature>
<evidence type="ECO:0000256" key="3">
    <source>
        <dbReference type="ARBA" id="ARBA00019012"/>
    </source>
</evidence>
<dbReference type="InterPro" id="IPR022496">
    <property type="entry name" value="T6A_TsaB"/>
</dbReference>
<sequence>MNLLAIETATECCSVALSCNGAIIERSEFAPRRHAELVLPMIESVLAEAGLARGAIDVIAVGRGPGAFTGVRLAISVAQGLALGLDVPVIPVSSLAALAQHAPDHGMPILAVIDARMGEIYAGVFTRGADGLVHLQGDETVGHAELVVVPSHPRWCVVGSGWATYAPLLELRLGAAPIFADGARFPQARAIVELALPQALAGNGVAAELALPVYLRDKVALTLDEQRSARAK</sequence>
<dbReference type="KEGG" id="xbc:ELE36_04135"/>
<dbReference type="Pfam" id="PF00814">
    <property type="entry name" value="TsaD"/>
    <property type="match status" value="1"/>
</dbReference>
<gene>
    <name evidence="8" type="primary">tsaB</name>
    <name evidence="8" type="ORF">ELE36_04135</name>
</gene>
<keyword evidence="4" id="KW-0963">Cytoplasm</keyword>
<dbReference type="GO" id="GO:0002949">
    <property type="term" value="P:tRNA threonylcarbamoyladenosine modification"/>
    <property type="evidence" value="ECO:0007669"/>
    <property type="project" value="InterPro"/>
</dbReference>
<keyword evidence="8" id="KW-0808">Transferase</keyword>
<evidence type="ECO:0000256" key="6">
    <source>
        <dbReference type="ARBA" id="ARBA00032446"/>
    </source>
</evidence>
<keyword evidence="9" id="KW-1185">Reference proteome</keyword>
<dbReference type="GO" id="GO:0016740">
    <property type="term" value="F:transferase activity"/>
    <property type="evidence" value="ECO:0007669"/>
    <property type="project" value="UniProtKB-KW"/>
</dbReference>
<evidence type="ECO:0000256" key="1">
    <source>
        <dbReference type="ARBA" id="ARBA00004496"/>
    </source>
</evidence>
<dbReference type="OrthoDB" id="9809995at2"/>
<dbReference type="InterPro" id="IPR000905">
    <property type="entry name" value="Gcp-like_dom"/>
</dbReference>
<comment type="subcellular location">
    <subcellularLocation>
        <location evidence="1">Cytoplasm</location>
    </subcellularLocation>
</comment>
<dbReference type="Proteomes" id="UP000291562">
    <property type="component" value="Chromosome"/>
</dbReference>
<evidence type="ECO:0000256" key="4">
    <source>
        <dbReference type="ARBA" id="ARBA00022490"/>
    </source>
</evidence>
<reference evidence="8 9" key="1">
    <citation type="submission" date="2019-01" db="EMBL/GenBank/DDBJ databases">
        <title>Pseudolysobacter antarctica gen. nov., sp. nov., isolated from Fildes Peninsula, Antarctica.</title>
        <authorList>
            <person name="Wei Z."/>
            <person name="Peng F."/>
        </authorList>
    </citation>
    <scope>NUCLEOTIDE SEQUENCE [LARGE SCALE GENOMIC DNA]</scope>
    <source>
        <strain evidence="8 9">AQ6-296</strain>
    </source>
</reference>
<proteinExistence type="inferred from homology"/>
<evidence type="ECO:0000259" key="7">
    <source>
        <dbReference type="Pfam" id="PF00814"/>
    </source>
</evidence>
<keyword evidence="5" id="KW-0819">tRNA processing</keyword>
<comment type="similarity">
    <text evidence="2">Belongs to the KAE1 / TsaD family. TsaB subfamily.</text>
</comment>
<protein>
    <recommendedName>
        <fullName evidence="3">tRNA threonylcarbamoyladenosine biosynthesis protein TsaB</fullName>
    </recommendedName>
    <alternativeName>
        <fullName evidence="6">t(6)A37 threonylcarbamoyladenosine biosynthesis protein TsaB</fullName>
    </alternativeName>
</protein>
<dbReference type="PANTHER" id="PTHR11735">
    <property type="entry name" value="TRNA N6-ADENOSINE THREONYLCARBAMOYLTRANSFERASE"/>
    <property type="match status" value="1"/>
</dbReference>
<evidence type="ECO:0000313" key="9">
    <source>
        <dbReference type="Proteomes" id="UP000291562"/>
    </source>
</evidence>
<accession>A0A411HGN3</accession>
<dbReference type="NCBIfam" id="TIGR03725">
    <property type="entry name" value="T6A_YeaZ"/>
    <property type="match status" value="1"/>
</dbReference>
<dbReference type="RefSeq" id="WP_129831888.1">
    <property type="nucleotide sequence ID" value="NZ_CP035704.1"/>
</dbReference>
<dbReference type="EMBL" id="CP035704">
    <property type="protein sequence ID" value="QBB69631.1"/>
    <property type="molecule type" value="Genomic_DNA"/>
</dbReference>
<dbReference type="GO" id="GO:0005829">
    <property type="term" value="C:cytosol"/>
    <property type="evidence" value="ECO:0007669"/>
    <property type="project" value="TreeGrafter"/>
</dbReference>